<organism evidence="2 3">
    <name type="scientific">Postia placenta MAD-698-R-SB12</name>
    <dbReference type="NCBI Taxonomy" id="670580"/>
    <lineage>
        <taxon>Eukaryota</taxon>
        <taxon>Fungi</taxon>
        <taxon>Dikarya</taxon>
        <taxon>Basidiomycota</taxon>
        <taxon>Agaricomycotina</taxon>
        <taxon>Agaricomycetes</taxon>
        <taxon>Polyporales</taxon>
        <taxon>Adustoporiaceae</taxon>
        <taxon>Rhodonia</taxon>
    </lineage>
</organism>
<evidence type="ECO:0000313" key="3">
    <source>
        <dbReference type="Proteomes" id="UP000194127"/>
    </source>
</evidence>
<keyword evidence="3" id="KW-1185">Reference proteome</keyword>
<dbReference type="STRING" id="670580.A0A1X6MMX0"/>
<feature type="compositionally biased region" description="Low complexity" evidence="1">
    <location>
        <begin position="109"/>
        <end position="119"/>
    </location>
</feature>
<sequence>MEYPAPEEEDHDLPDVDPRLRSVAHVGLAPVDYPDLRKLNIWNRRLITSRKRTQNLYDLTNLWKKVVLQNLDELIANPPDMATYENPAASTNIEELFHDSLVAHTLSASIAGPSTTASPSPEPEGYEDEYGRPGSSRLVHFGSGTSASTRPVRFGGKSSKPRESPEVIAGRLEAAPYWPPQCFRTRDRNGSIR</sequence>
<accession>A0A1X6MMX0</accession>
<name>A0A1X6MMX0_9APHY</name>
<dbReference type="AlphaFoldDB" id="A0A1X6MMX0"/>
<evidence type="ECO:0000256" key="1">
    <source>
        <dbReference type="SAM" id="MobiDB-lite"/>
    </source>
</evidence>
<dbReference type="RefSeq" id="XP_024334326.1">
    <property type="nucleotide sequence ID" value="XM_024481358.1"/>
</dbReference>
<dbReference type="GeneID" id="36326308"/>
<feature type="region of interest" description="Disordered" evidence="1">
    <location>
        <begin position="109"/>
        <end position="164"/>
    </location>
</feature>
<evidence type="ECO:0000313" key="2">
    <source>
        <dbReference type="EMBL" id="OSX57532.1"/>
    </source>
</evidence>
<dbReference type="EMBL" id="KZ110607">
    <property type="protein sequence ID" value="OSX57532.1"/>
    <property type="molecule type" value="Genomic_DNA"/>
</dbReference>
<gene>
    <name evidence="2" type="ORF">POSPLADRAFT_1061231</name>
</gene>
<reference evidence="2 3" key="1">
    <citation type="submission" date="2017-04" db="EMBL/GenBank/DDBJ databases">
        <title>Genome Sequence of the Model Brown-Rot Fungus Postia placenta SB12.</title>
        <authorList>
            <consortium name="DOE Joint Genome Institute"/>
            <person name="Gaskell J."/>
            <person name="Kersten P."/>
            <person name="Larrondo L.F."/>
            <person name="Canessa P."/>
            <person name="Martinez D."/>
            <person name="Hibbett D."/>
            <person name="Schmoll M."/>
            <person name="Kubicek C.P."/>
            <person name="Martinez A.T."/>
            <person name="Yadav J."/>
            <person name="Master E."/>
            <person name="Magnuson J.K."/>
            <person name="James T."/>
            <person name="Yaver D."/>
            <person name="Berka R."/>
            <person name="Labutti K."/>
            <person name="Lipzen A."/>
            <person name="Aerts A."/>
            <person name="Barry K."/>
            <person name="Henrissat B."/>
            <person name="Blanchette R."/>
            <person name="Grigoriev I."/>
            <person name="Cullen D."/>
        </authorList>
    </citation>
    <scope>NUCLEOTIDE SEQUENCE [LARGE SCALE GENOMIC DNA]</scope>
    <source>
        <strain evidence="2 3">MAD-698-R-SB12</strain>
    </source>
</reference>
<dbReference type="Proteomes" id="UP000194127">
    <property type="component" value="Unassembled WGS sequence"/>
</dbReference>
<protein>
    <submittedName>
        <fullName evidence="2">Uncharacterized protein</fullName>
    </submittedName>
</protein>
<dbReference type="OrthoDB" id="2757393at2759"/>
<proteinExistence type="predicted"/>